<reference evidence="2 3" key="1">
    <citation type="journal article" date="2019" name="Sci. Rep.">
        <title>A high-quality genome of Eragrostis curvula grass provides insights into Poaceae evolution and supports new strategies to enhance forage quality.</title>
        <authorList>
            <person name="Carballo J."/>
            <person name="Santos B.A.C.M."/>
            <person name="Zappacosta D."/>
            <person name="Garbus I."/>
            <person name="Selva J.P."/>
            <person name="Gallo C.A."/>
            <person name="Diaz A."/>
            <person name="Albertini E."/>
            <person name="Caccamo M."/>
            <person name="Echenique V."/>
        </authorList>
    </citation>
    <scope>NUCLEOTIDE SEQUENCE [LARGE SCALE GENOMIC DNA]</scope>
    <source>
        <strain evidence="3">cv. Victoria</strain>
        <tissue evidence="2">Leaf</tissue>
    </source>
</reference>
<dbReference type="AlphaFoldDB" id="A0A5J9VVD8"/>
<dbReference type="Proteomes" id="UP000324897">
    <property type="component" value="Chromosome 4"/>
</dbReference>
<accession>A0A5J9VVD8</accession>
<protein>
    <submittedName>
        <fullName evidence="2">Uncharacterized protein</fullName>
    </submittedName>
</protein>
<evidence type="ECO:0000256" key="1">
    <source>
        <dbReference type="SAM" id="MobiDB-lite"/>
    </source>
</evidence>
<keyword evidence="3" id="KW-1185">Reference proteome</keyword>
<name>A0A5J9VVD8_9POAL</name>
<dbReference type="EMBL" id="RWGY01000007">
    <property type="protein sequence ID" value="TVU39587.1"/>
    <property type="molecule type" value="Genomic_DNA"/>
</dbReference>
<organism evidence="2 3">
    <name type="scientific">Eragrostis curvula</name>
    <name type="common">weeping love grass</name>
    <dbReference type="NCBI Taxonomy" id="38414"/>
    <lineage>
        <taxon>Eukaryota</taxon>
        <taxon>Viridiplantae</taxon>
        <taxon>Streptophyta</taxon>
        <taxon>Embryophyta</taxon>
        <taxon>Tracheophyta</taxon>
        <taxon>Spermatophyta</taxon>
        <taxon>Magnoliopsida</taxon>
        <taxon>Liliopsida</taxon>
        <taxon>Poales</taxon>
        <taxon>Poaceae</taxon>
        <taxon>PACMAD clade</taxon>
        <taxon>Chloridoideae</taxon>
        <taxon>Eragrostideae</taxon>
        <taxon>Eragrostidinae</taxon>
        <taxon>Eragrostis</taxon>
    </lineage>
</organism>
<proteinExistence type="predicted"/>
<evidence type="ECO:0000313" key="2">
    <source>
        <dbReference type="EMBL" id="TVU39587.1"/>
    </source>
</evidence>
<dbReference type="Gramene" id="TVU39587">
    <property type="protein sequence ID" value="TVU39587"/>
    <property type="gene ID" value="EJB05_13013"/>
</dbReference>
<evidence type="ECO:0000313" key="3">
    <source>
        <dbReference type="Proteomes" id="UP000324897"/>
    </source>
</evidence>
<feature type="region of interest" description="Disordered" evidence="1">
    <location>
        <begin position="1"/>
        <end position="26"/>
    </location>
</feature>
<gene>
    <name evidence="2" type="ORF">EJB05_13013</name>
</gene>
<comment type="caution">
    <text evidence="2">The sequence shown here is derived from an EMBL/GenBank/DDBJ whole genome shotgun (WGS) entry which is preliminary data.</text>
</comment>
<sequence>MTKSRSRTRSWPSGTGRRIVSNSGGYHADVPPTALRHLIISLDSGDIDAELGDGDALTAYDEALGLRGSDCLIDFELWFFVLQLKHGVEQAEQAREY</sequence>